<organism evidence="1 2">
    <name type="scientific">Leadbettera azotonutricia (strain ATCC BAA-888 / DSM 13862 / ZAS-9)</name>
    <name type="common">Treponema azotonutricium</name>
    <dbReference type="NCBI Taxonomy" id="545695"/>
    <lineage>
        <taxon>Bacteria</taxon>
        <taxon>Pseudomonadati</taxon>
        <taxon>Spirochaetota</taxon>
        <taxon>Spirochaetia</taxon>
        <taxon>Spirochaetales</taxon>
        <taxon>Breznakiellaceae</taxon>
        <taxon>Leadbettera</taxon>
    </lineage>
</organism>
<evidence type="ECO:0000313" key="1">
    <source>
        <dbReference type="EMBL" id="AEF80671.1"/>
    </source>
</evidence>
<dbReference type="KEGG" id="taz:TREAZ_1244"/>
<name>F5Y6M6_LEAAZ</name>
<reference evidence="2" key="1">
    <citation type="submission" date="2009-12" db="EMBL/GenBank/DDBJ databases">
        <title>Complete sequence of Treponema azotonutricium strain ZAS-9.</title>
        <authorList>
            <person name="Tetu S.G."/>
            <person name="Matson E."/>
            <person name="Ren Q."/>
            <person name="Seshadri R."/>
            <person name="Elbourne L."/>
            <person name="Hassan K.A."/>
            <person name="Durkin A."/>
            <person name="Radune D."/>
            <person name="Mohamoud Y."/>
            <person name="Shay R."/>
            <person name="Jin S."/>
            <person name="Zhang X."/>
            <person name="Lucey K."/>
            <person name="Ballor N.R."/>
            <person name="Ottesen E."/>
            <person name="Rosenthal R."/>
            <person name="Allen A."/>
            <person name="Leadbetter J.R."/>
            <person name="Paulsen I.T."/>
        </authorList>
    </citation>
    <scope>NUCLEOTIDE SEQUENCE [LARGE SCALE GENOMIC DNA]</scope>
    <source>
        <strain evidence="2">ATCC BAA-888 / DSM 13862 / ZAS-9</strain>
    </source>
</reference>
<accession>F5Y6M6</accession>
<proteinExistence type="predicted"/>
<dbReference type="STRING" id="545695.TREAZ_1244"/>
<dbReference type="HOGENOM" id="CLU_3240987_0_0_12"/>
<keyword evidence="2" id="KW-1185">Reference proteome</keyword>
<sequence>MALGCVALHFLMRFFINLGKFVKIRMENEDLTKAKTRGRKIDK</sequence>
<dbReference type="AlphaFoldDB" id="F5Y6M6"/>
<gene>
    <name evidence="1" type="ordered locus">TREAZ_1244</name>
</gene>
<reference evidence="1 2" key="2">
    <citation type="journal article" date="2011" name="ISME J.">
        <title>RNA-seq reveals cooperative metabolic interactions between two termite-gut spirochete species in co-culture.</title>
        <authorList>
            <person name="Rosenthal A.Z."/>
            <person name="Matson E.G."/>
            <person name="Eldar A."/>
            <person name="Leadbetter J.R."/>
        </authorList>
    </citation>
    <scope>NUCLEOTIDE SEQUENCE [LARGE SCALE GENOMIC DNA]</scope>
    <source>
        <strain evidence="2">ATCC BAA-888 / DSM 13862 / ZAS-9</strain>
    </source>
</reference>
<protein>
    <submittedName>
        <fullName evidence="1">Uncharacterized protein</fullName>
    </submittedName>
</protein>
<evidence type="ECO:0000313" key="2">
    <source>
        <dbReference type="Proteomes" id="UP000009222"/>
    </source>
</evidence>
<dbReference type="EMBL" id="CP001841">
    <property type="protein sequence ID" value="AEF80671.1"/>
    <property type="molecule type" value="Genomic_DNA"/>
</dbReference>
<dbReference type="Proteomes" id="UP000009222">
    <property type="component" value="Chromosome"/>
</dbReference>
<dbReference type="InParanoid" id="F5Y6M6"/>